<dbReference type="PANTHER" id="PTHR43668">
    <property type="entry name" value="ALLANTOINASE"/>
    <property type="match status" value="1"/>
</dbReference>
<sequence length="122" mass="13376">MGAWGGISTLGLGSSLLWTEGRKRGVSVAQIVDWVCVKTATHAGLDDRKGRLKVGYDADLVIWDPEAEFKVTKEQLNFKNKLTPYEELTLTGRVQQTFLRGQLVYDLGAGGFANGRPDGHLL</sequence>
<dbReference type="AlphaFoldDB" id="A0A9P3GMW8"/>
<evidence type="ECO:0000259" key="1">
    <source>
        <dbReference type="Pfam" id="PF01979"/>
    </source>
</evidence>
<dbReference type="SUPFAM" id="SSF51338">
    <property type="entry name" value="Composite domain of metallo-dependent hydrolases"/>
    <property type="match status" value="1"/>
</dbReference>
<accession>A0A9P3GMW8</accession>
<dbReference type="EMBL" id="BPQB01000086">
    <property type="protein sequence ID" value="GJE98330.1"/>
    <property type="molecule type" value="Genomic_DNA"/>
</dbReference>
<dbReference type="Proteomes" id="UP000703269">
    <property type="component" value="Unassembled WGS sequence"/>
</dbReference>
<dbReference type="GO" id="GO:0005737">
    <property type="term" value="C:cytoplasm"/>
    <property type="evidence" value="ECO:0007669"/>
    <property type="project" value="TreeGrafter"/>
</dbReference>
<dbReference type="InterPro" id="IPR050138">
    <property type="entry name" value="DHOase/Allantoinase_Hydrolase"/>
</dbReference>
<dbReference type="GO" id="GO:0006145">
    <property type="term" value="P:purine nucleobase catabolic process"/>
    <property type="evidence" value="ECO:0007669"/>
    <property type="project" value="TreeGrafter"/>
</dbReference>
<reference evidence="2 3" key="1">
    <citation type="submission" date="2021-08" db="EMBL/GenBank/DDBJ databases">
        <title>Draft Genome Sequence of Phanerochaete sordida strain YK-624.</title>
        <authorList>
            <person name="Mori T."/>
            <person name="Dohra H."/>
            <person name="Suzuki T."/>
            <person name="Kawagishi H."/>
            <person name="Hirai H."/>
        </authorList>
    </citation>
    <scope>NUCLEOTIDE SEQUENCE [LARGE SCALE GENOMIC DNA]</scope>
    <source>
        <strain evidence="2 3">YK-624</strain>
    </source>
</reference>
<comment type="caution">
    <text evidence="2">The sequence shown here is derived from an EMBL/GenBank/DDBJ whole genome shotgun (WGS) entry which is preliminary data.</text>
</comment>
<organism evidence="2 3">
    <name type="scientific">Phanerochaete sordida</name>
    <dbReference type="NCBI Taxonomy" id="48140"/>
    <lineage>
        <taxon>Eukaryota</taxon>
        <taxon>Fungi</taxon>
        <taxon>Dikarya</taxon>
        <taxon>Basidiomycota</taxon>
        <taxon>Agaricomycotina</taxon>
        <taxon>Agaricomycetes</taxon>
        <taxon>Polyporales</taxon>
        <taxon>Phanerochaetaceae</taxon>
        <taxon>Phanerochaete</taxon>
    </lineage>
</organism>
<dbReference type="PANTHER" id="PTHR43668:SF2">
    <property type="entry name" value="ALLANTOINASE"/>
    <property type="match status" value="1"/>
</dbReference>
<proteinExistence type="predicted"/>
<dbReference type="OrthoDB" id="1924787at2759"/>
<dbReference type="Gene3D" id="3.20.20.140">
    <property type="entry name" value="Metal-dependent hydrolases"/>
    <property type="match status" value="1"/>
</dbReference>
<name>A0A9P3GMW8_9APHY</name>
<protein>
    <recommendedName>
        <fullName evidence="1">Amidohydrolase-related domain-containing protein</fullName>
    </recommendedName>
</protein>
<dbReference type="InterPro" id="IPR011059">
    <property type="entry name" value="Metal-dep_hydrolase_composite"/>
</dbReference>
<feature type="domain" description="Amidohydrolase-related" evidence="1">
    <location>
        <begin position="18"/>
        <end position="104"/>
    </location>
</feature>
<gene>
    <name evidence="2" type="ORF">PsYK624_145580</name>
</gene>
<evidence type="ECO:0000313" key="3">
    <source>
        <dbReference type="Proteomes" id="UP000703269"/>
    </source>
</evidence>
<dbReference type="GO" id="GO:0004038">
    <property type="term" value="F:allantoinase activity"/>
    <property type="evidence" value="ECO:0007669"/>
    <property type="project" value="TreeGrafter"/>
</dbReference>
<dbReference type="InterPro" id="IPR006680">
    <property type="entry name" value="Amidohydro-rel"/>
</dbReference>
<dbReference type="Pfam" id="PF01979">
    <property type="entry name" value="Amidohydro_1"/>
    <property type="match status" value="1"/>
</dbReference>
<keyword evidence="3" id="KW-1185">Reference proteome</keyword>
<evidence type="ECO:0000313" key="2">
    <source>
        <dbReference type="EMBL" id="GJE98330.1"/>
    </source>
</evidence>